<gene>
    <name evidence="1" type="ORF">CTI12_AA181160</name>
</gene>
<accession>A0A2U1P7S7</accession>
<comment type="caution">
    <text evidence="1">The sequence shown here is derived from an EMBL/GenBank/DDBJ whole genome shotgun (WGS) entry which is preliminary data.</text>
</comment>
<dbReference type="EMBL" id="PKPP01001547">
    <property type="protein sequence ID" value="PWA81815.1"/>
    <property type="molecule type" value="Genomic_DNA"/>
</dbReference>
<name>A0A2U1P7S7_ARTAN</name>
<dbReference type="AlphaFoldDB" id="A0A2U1P7S7"/>
<sequence>MVIPDALRTHGELNRYPEALKIRVRATERISNVTRTYVTSFFAPPKVKAFIDKVIQCLLQDIAIPLSGFQWEYKKGNFHHWRPLFLHFDTYFKTYLS</sequence>
<evidence type="ECO:0000313" key="1">
    <source>
        <dbReference type="EMBL" id="PWA81815.1"/>
    </source>
</evidence>
<keyword evidence="2" id="KW-1185">Reference proteome</keyword>
<dbReference type="OrthoDB" id="1717962at2759"/>
<evidence type="ECO:0000313" key="2">
    <source>
        <dbReference type="Proteomes" id="UP000245207"/>
    </source>
</evidence>
<reference evidence="1 2" key="1">
    <citation type="journal article" date="2018" name="Mol. Plant">
        <title>The genome of Artemisia annua provides insight into the evolution of Asteraceae family and artemisinin biosynthesis.</title>
        <authorList>
            <person name="Shen Q."/>
            <person name="Zhang L."/>
            <person name="Liao Z."/>
            <person name="Wang S."/>
            <person name="Yan T."/>
            <person name="Shi P."/>
            <person name="Liu M."/>
            <person name="Fu X."/>
            <person name="Pan Q."/>
            <person name="Wang Y."/>
            <person name="Lv Z."/>
            <person name="Lu X."/>
            <person name="Zhang F."/>
            <person name="Jiang W."/>
            <person name="Ma Y."/>
            <person name="Chen M."/>
            <person name="Hao X."/>
            <person name="Li L."/>
            <person name="Tang Y."/>
            <person name="Lv G."/>
            <person name="Zhou Y."/>
            <person name="Sun X."/>
            <person name="Brodelius P.E."/>
            <person name="Rose J.K.C."/>
            <person name="Tang K."/>
        </authorList>
    </citation>
    <scope>NUCLEOTIDE SEQUENCE [LARGE SCALE GENOMIC DNA]</scope>
    <source>
        <strain evidence="2">cv. Huhao1</strain>
        <tissue evidence="1">Leaf</tissue>
    </source>
</reference>
<organism evidence="1 2">
    <name type="scientific">Artemisia annua</name>
    <name type="common">Sweet wormwood</name>
    <dbReference type="NCBI Taxonomy" id="35608"/>
    <lineage>
        <taxon>Eukaryota</taxon>
        <taxon>Viridiplantae</taxon>
        <taxon>Streptophyta</taxon>
        <taxon>Embryophyta</taxon>
        <taxon>Tracheophyta</taxon>
        <taxon>Spermatophyta</taxon>
        <taxon>Magnoliopsida</taxon>
        <taxon>eudicotyledons</taxon>
        <taxon>Gunneridae</taxon>
        <taxon>Pentapetalae</taxon>
        <taxon>asterids</taxon>
        <taxon>campanulids</taxon>
        <taxon>Asterales</taxon>
        <taxon>Asteraceae</taxon>
        <taxon>Asteroideae</taxon>
        <taxon>Anthemideae</taxon>
        <taxon>Artemisiinae</taxon>
        <taxon>Artemisia</taxon>
    </lineage>
</organism>
<dbReference type="Proteomes" id="UP000245207">
    <property type="component" value="Unassembled WGS sequence"/>
</dbReference>
<dbReference type="STRING" id="35608.A0A2U1P7S7"/>
<proteinExistence type="predicted"/>
<protein>
    <submittedName>
        <fullName evidence="1">Armadillo-like helical</fullName>
    </submittedName>
</protein>